<comment type="caution">
    <text evidence="1">The sequence shown here is derived from an EMBL/GenBank/DDBJ whole genome shotgun (WGS) entry which is preliminary data.</text>
</comment>
<sequence>MAEFSLLQISNNKESNSFKGFLSGAVMVFSRIFIAVEAKTWDCQPVEAQPLLPLKHKKISSGWFCCKMFRSAFESVIWEVGKIRRLQATFQCVEERWLMCSRKQVFF</sequence>
<evidence type="ECO:0000313" key="2">
    <source>
        <dbReference type="Proteomes" id="UP001630127"/>
    </source>
</evidence>
<gene>
    <name evidence="1" type="ORF">ACH5RR_003707</name>
</gene>
<protein>
    <submittedName>
        <fullName evidence="1">Uncharacterized protein</fullName>
    </submittedName>
</protein>
<dbReference type="EMBL" id="JBJUIK010000002">
    <property type="protein sequence ID" value="KAL3535246.1"/>
    <property type="molecule type" value="Genomic_DNA"/>
</dbReference>
<keyword evidence="2" id="KW-1185">Reference proteome</keyword>
<organism evidence="1 2">
    <name type="scientific">Cinchona calisaya</name>
    <dbReference type="NCBI Taxonomy" id="153742"/>
    <lineage>
        <taxon>Eukaryota</taxon>
        <taxon>Viridiplantae</taxon>
        <taxon>Streptophyta</taxon>
        <taxon>Embryophyta</taxon>
        <taxon>Tracheophyta</taxon>
        <taxon>Spermatophyta</taxon>
        <taxon>Magnoliopsida</taxon>
        <taxon>eudicotyledons</taxon>
        <taxon>Gunneridae</taxon>
        <taxon>Pentapetalae</taxon>
        <taxon>asterids</taxon>
        <taxon>lamiids</taxon>
        <taxon>Gentianales</taxon>
        <taxon>Rubiaceae</taxon>
        <taxon>Cinchonoideae</taxon>
        <taxon>Cinchoneae</taxon>
        <taxon>Cinchona</taxon>
    </lineage>
</organism>
<accession>A0ABD3AVN5</accession>
<dbReference type="AlphaFoldDB" id="A0ABD3AVN5"/>
<dbReference type="Proteomes" id="UP001630127">
    <property type="component" value="Unassembled WGS sequence"/>
</dbReference>
<proteinExistence type="predicted"/>
<reference evidence="1 2" key="1">
    <citation type="submission" date="2024-11" db="EMBL/GenBank/DDBJ databases">
        <title>A near-complete genome assembly of Cinchona calisaya.</title>
        <authorList>
            <person name="Lian D.C."/>
            <person name="Zhao X.W."/>
            <person name="Wei L."/>
        </authorList>
    </citation>
    <scope>NUCLEOTIDE SEQUENCE [LARGE SCALE GENOMIC DNA]</scope>
    <source>
        <tissue evidence="1">Nenye</tissue>
    </source>
</reference>
<evidence type="ECO:0000313" key="1">
    <source>
        <dbReference type="EMBL" id="KAL3535246.1"/>
    </source>
</evidence>
<name>A0ABD3AVN5_9GENT</name>